<gene>
    <name evidence="3" type="ORF">GCM10011611_17890</name>
</gene>
<proteinExistence type="predicted"/>
<keyword evidence="2" id="KW-1133">Transmembrane helix</keyword>
<organism evidence="3 4">
    <name type="scientific">Aliidongia dinghuensis</name>
    <dbReference type="NCBI Taxonomy" id="1867774"/>
    <lineage>
        <taxon>Bacteria</taxon>
        <taxon>Pseudomonadati</taxon>
        <taxon>Pseudomonadota</taxon>
        <taxon>Alphaproteobacteria</taxon>
        <taxon>Rhodospirillales</taxon>
        <taxon>Dongiaceae</taxon>
        <taxon>Aliidongia</taxon>
    </lineage>
</organism>
<evidence type="ECO:0000256" key="2">
    <source>
        <dbReference type="SAM" id="Phobius"/>
    </source>
</evidence>
<reference evidence="3" key="2">
    <citation type="submission" date="2020-09" db="EMBL/GenBank/DDBJ databases">
        <authorList>
            <person name="Sun Q."/>
            <person name="Zhou Y."/>
        </authorList>
    </citation>
    <scope>NUCLEOTIDE SEQUENCE</scope>
    <source>
        <strain evidence="3">CGMCC 1.15725</strain>
    </source>
</reference>
<comment type="caution">
    <text evidence="3">The sequence shown here is derived from an EMBL/GenBank/DDBJ whole genome shotgun (WGS) entry which is preliminary data.</text>
</comment>
<feature type="transmembrane region" description="Helical" evidence="2">
    <location>
        <begin position="70"/>
        <end position="88"/>
    </location>
</feature>
<dbReference type="EMBL" id="BMJQ01000004">
    <property type="protein sequence ID" value="GGF12671.1"/>
    <property type="molecule type" value="Genomic_DNA"/>
</dbReference>
<name>A0A8J2YSQ1_9PROT</name>
<sequence length="202" mass="21952">MLFGRHHARNETRPAGGSGSNPSDAPDACGNRAIGDRPGAELAGTTRPSRTAGLPLQAGLRTQRERTVQSILAVVLGICPPVVCAWIAQNSANWDLFERSGSITATIGLVAASRRYMQHSILELAALHESGDLKSDLAEVLEDIFTGKLGLALSGFGMIIWGWGKYLGWWSFSYLVVWGFFILRDARRDFIRLQNANARSAV</sequence>
<accession>A0A8J2YSQ1</accession>
<keyword evidence="2" id="KW-0472">Membrane</keyword>
<keyword evidence="2" id="KW-0812">Transmembrane</keyword>
<reference evidence="3" key="1">
    <citation type="journal article" date="2014" name="Int. J. Syst. Evol. Microbiol.">
        <title>Complete genome sequence of Corynebacterium casei LMG S-19264T (=DSM 44701T), isolated from a smear-ripened cheese.</title>
        <authorList>
            <consortium name="US DOE Joint Genome Institute (JGI-PGF)"/>
            <person name="Walter F."/>
            <person name="Albersmeier A."/>
            <person name="Kalinowski J."/>
            <person name="Ruckert C."/>
        </authorList>
    </citation>
    <scope>NUCLEOTIDE SEQUENCE</scope>
    <source>
        <strain evidence="3">CGMCC 1.15725</strain>
    </source>
</reference>
<keyword evidence="4" id="KW-1185">Reference proteome</keyword>
<evidence type="ECO:0000256" key="1">
    <source>
        <dbReference type="SAM" id="MobiDB-lite"/>
    </source>
</evidence>
<evidence type="ECO:0000313" key="3">
    <source>
        <dbReference type="EMBL" id="GGF12671.1"/>
    </source>
</evidence>
<dbReference type="AlphaFoldDB" id="A0A8J2YSQ1"/>
<feature type="region of interest" description="Disordered" evidence="1">
    <location>
        <begin position="1"/>
        <end position="55"/>
    </location>
</feature>
<feature type="transmembrane region" description="Helical" evidence="2">
    <location>
        <begin position="166"/>
        <end position="183"/>
    </location>
</feature>
<dbReference type="Proteomes" id="UP000646365">
    <property type="component" value="Unassembled WGS sequence"/>
</dbReference>
<protein>
    <submittedName>
        <fullName evidence="3">Uncharacterized protein</fullName>
    </submittedName>
</protein>
<evidence type="ECO:0000313" key="4">
    <source>
        <dbReference type="Proteomes" id="UP000646365"/>
    </source>
</evidence>